<dbReference type="InterPro" id="IPR011044">
    <property type="entry name" value="Quino_amine_DH_bsu"/>
</dbReference>
<gene>
    <name evidence="1" type="ORF">S03H2_29891</name>
</gene>
<dbReference type="SUPFAM" id="SSF50969">
    <property type="entry name" value="YVTN repeat-like/Quinoprotein amine dehydrogenase"/>
    <property type="match status" value="1"/>
</dbReference>
<dbReference type="AlphaFoldDB" id="X1G2C3"/>
<proteinExistence type="predicted"/>
<dbReference type="EMBL" id="BARU01018061">
    <property type="protein sequence ID" value="GAH52036.1"/>
    <property type="molecule type" value="Genomic_DNA"/>
</dbReference>
<accession>X1G2C3</accession>
<organism evidence="1">
    <name type="scientific">marine sediment metagenome</name>
    <dbReference type="NCBI Taxonomy" id="412755"/>
    <lineage>
        <taxon>unclassified sequences</taxon>
        <taxon>metagenomes</taxon>
        <taxon>ecological metagenomes</taxon>
    </lineage>
</organism>
<name>X1G2C3_9ZZZZ</name>
<evidence type="ECO:0000313" key="1">
    <source>
        <dbReference type="EMBL" id="GAH52036.1"/>
    </source>
</evidence>
<protein>
    <recommendedName>
        <fullName evidence="2">6-bladed beta-propeller</fullName>
    </recommendedName>
</protein>
<reference evidence="1" key="1">
    <citation type="journal article" date="2014" name="Front. Microbiol.">
        <title>High frequency of phylogenetically diverse reductive dehalogenase-homologous genes in deep subseafloor sedimentary metagenomes.</title>
        <authorList>
            <person name="Kawai M."/>
            <person name="Futagami T."/>
            <person name="Toyoda A."/>
            <person name="Takaki Y."/>
            <person name="Nishi S."/>
            <person name="Hori S."/>
            <person name="Arai W."/>
            <person name="Tsubouchi T."/>
            <person name="Morono Y."/>
            <person name="Uchiyama I."/>
            <person name="Ito T."/>
            <person name="Fujiyama A."/>
            <person name="Inagaki F."/>
            <person name="Takami H."/>
        </authorList>
    </citation>
    <scope>NUCLEOTIDE SEQUENCE</scope>
    <source>
        <strain evidence="1">Expedition CK06-06</strain>
    </source>
</reference>
<comment type="caution">
    <text evidence="1">The sequence shown here is derived from an EMBL/GenBank/DDBJ whole genome shotgun (WGS) entry which is preliminary data.</text>
</comment>
<evidence type="ECO:0008006" key="2">
    <source>
        <dbReference type="Google" id="ProtNLM"/>
    </source>
</evidence>
<sequence length="202" mass="24023">MKISKKANPCLLKKIFIFTLFLFTVINVSCQKSEDEIFKVQIIKNTEKPSKSLLRIELKEIMSIQEEWCDYGSIFLEDENIIYWVERDNTVYKINNDGNTILKKKFPKGQGYGDISFFDFEEWNGKYYVFDKFNNRLNIFDKEFNLEESNQIERDEISKGRYVLRIDEIGNIYFISEENSYRKGCIYADISIANFEKCLEGF</sequence>